<dbReference type="PROSITE" id="PS50850">
    <property type="entry name" value="MFS"/>
    <property type="match status" value="1"/>
</dbReference>
<keyword evidence="9" id="KW-1185">Reference proteome</keyword>
<dbReference type="InterPro" id="IPR036259">
    <property type="entry name" value="MFS_trans_sf"/>
</dbReference>
<evidence type="ECO:0000313" key="9">
    <source>
        <dbReference type="Proteomes" id="UP001596380"/>
    </source>
</evidence>
<sequence length="420" mass="41239">MALPFREVVALTGPVLPAVSLLGRLPAAMCPIGSLLLVNDRSGSISTAGLVAGALALGQALGGPLVGRLADRRGQRPVGLAAALANASAIALLVALSDGAAPVLAAIAFAAGLSVPQVGPLARSRLIALSRGRPRVTAAALSFDGTIDETGFVTGPALVGVLAAADPAAGLLLAASLGAVFGTLFALHPSARPGRPATAPIPGHGRGRTARAPLLSPAICLLVAGMALQGTVFGAIQTGVTDLTEDLGRPDAAGLVYALMGVPSALVGLLMTVRPARIGPRLRLRLVTAAQCAVALPLLAVDGLGTLSLAVTVLGLTYAPNIITMFALTERVAPPERMAEAMALLGSGIILGTSAGAMASGPIAETAGHAGAFALSCAAAGTSALIALLTASARRYPEPAPSARAGHQAAAPANDVASGS</sequence>
<dbReference type="PANTHER" id="PTHR23542:SF1">
    <property type="entry name" value="MAJOR FACILITATOR SUPERFAMILY (MFS) PROFILE DOMAIN-CONTAINING PROTEIN"/>
    <property type="match status" value="1"/>
</dbReference>
<feature type="transmembrane region" description="Helical" evidence="6">
    <location>
        <begin position="370"/>
        <end position="391"/>
    </location>
</feature>
<feature type="transmembrane region" description="Helical" evidence="6">
    <location>
        <begin position="43"/>
        <end position="66"/>
    </location>
</feature>
<name>A0ABW2CCJ3_9ACTN</name>
<evidence type="ECO:0000256" key="2">
    <source>
        <dbReference type="ARBA" id="ARBA00022692"/>
    </source>
</evidence>
<feature type="transmembrane region" description="Helical" evidence="6">
    <location>
        <begin position="252"/>
        <end position="272"/>
    </location>
</feature>
<dbReference type="EMBL" id="JBHSXS010000001">
    <property type="protein sequence ID" value="MFC6878670.1"/>
    <property type="molecule type" value="Genomic_DNA"/>
</dbReference>
<dbReference type="PANTHER" id="PTHR23542">
    <property type="match status" value="1"/>
</dbReference>
<feature type="transmembrane region" description="Helical" evidence="6">
    <location>
        <begin position="341"/>
        <end position="364"/>
    </location>
</feature>
<evidence type="ECO:0000256" key="5">
    <source>
        <dbReference type="SAM" id="MobiDB-lite"/>
    </source>
</evidence>
<evidence type="ECO:0000259" key="7">
    <source>
        <dbReference type="PROSITE" id="PS50850"/>
    </source>
</evidence>
<dbReference type="Gene3D" id="1.20.1250.20">
    <property type="entry name" value="MFS general substrate transporter like domains"/>
    <property type="match status" value="2"/>
</dbReference>
<comment type="subcellular location">
    <subcellularLocation>
        <location evidence="1">Cell membrane</location>
        <topology evidence="1">Multi-pass membrane protein</topology>
    </subcellularLocation>
</comment>
<evidence type="ECO:0000256" key="3">
    <source>
        <dbReference type="ARBA" id="ARBA00022989"/>
    </source>
</evidence>
<feature type="transmembrane region" description="Helical" evidence="6">
    <location>
        <begin position="214"/>
        <end position="240"/>
    </location>
</feature>
<protein>
    <submittedName>
        <fullName evidence="8">MFS transporter</fullName>
    </submittedName>
</protein>
<proteinExistence type="predicted"/>
<evidence type="ECO:0000256" key="1">
    <source>
        <dbReference type="ARBA" id="ARBA00004651"/>
    </source>
</evidence>
<accession>A0ABW2CCJ3</accession>
<feature type="transmembrane region" description="Helical" evidence="6">
    <location>
        <begin position="284"/>
        <end position="301"/>
    </location>
</feature>
<dbReference type="Pfam" id="PF07690">
    <property type="entry name" value="MFS_1"/>
    <property type="match status" value="1"/>
</dbReference>
<keyword evidence="4 6" id="KW-0472">Membrane</keyword>
<feature type="domain" description="Major facilitator superfamily (MFS) profile" evidence="7">
    <location>
        <begin position="1"/>
        <end position="395"/>
    </location>
</feature>
<evidence type="ECO:0000256" key="4">
    <source>
        <dbReference type="ARBA" id="ARBA00023136"/>
    </source>
</evidence>
<dbReference type="Proteomes" id="UP001596380">
    <property type="component" value="Unassembled WGS sequence"/>
</dbReference>
<dbReference type="RefSeq" id="WP_160819772.1">
    <property type="nucleotide sequence ID" value="NZ_JBHSXE010000001.1"/>
</dbReference>
<evidence type="ECO:0000313" key="8">
    <source>
        <dbReference type="EMBL" id="MFC6878670.1"/>
    </source>
</evidence>
<comment type="caution">
    <text evidence="8">The sequence shown here is derived from an EMBL/GenBank/DDBJ whole genome shotgun (WGS) entry which is preliminary data.</text>
</comment>
<feature type="region of interest" description="Disordered" evidence="5">
    <location>
        <begin position="399"/>
        <end position="420"/>
    </location>
</feature>
<organism evidence="8 9">
    <name type="scientific">Actinomadura yumaensis</name>
    <dbReference type="NCBI Taxonomy" id="111807"/>
    <lineage>
        <taxon>Bacteria</taxon>
        <taxon>Bacillati</taxon>
        <taxon>Actinomycetota</taxon>
        <taxon>Actinomycetes</taxon>
        <taxon>Streptosporangiales</taxon>
        <taxon>Thermomonosporaceae</taxon>
        <taxon>Actinomadura</taxon>
    </lineage>
</organism>
<keyword evidence="3 6" id="KW-1133">Transmembrane helix</keyword>
<gene>
    <name evidence="8" type="ORF">ACFQKB_02705</name>
</gene>
<keyword evidence="2 6" id="KW-0812">Transmembrane</keyword>
<dbReference type="InterPro" id="IPR020846">
    <property type="entry name" value="MFS_dom"/>
</dbReference>
<feature type="transmembrane region" description="Helical" evidence="6">
    <location>
        <begin position="307"/>
        <end position="329"/>
    </location>
</feature>
<dbReference type="SUPFAM" id="SSF103473">
    <property type="entry name" value="MFS general substrate transporter"/>
    <property type="match status" value="1"/>
</dbReference>
<evidence type="ECO:0000256" key="6">
    <source>
        <dbReference type="SAM" id="Phobius"/>
    </source>
</evidence>
<dbReference type="InterPro" id="IPR011701">
    <property type="entry name" value="MFS"/>
</dbReference>
<reference evidence="9" key="1">
    <citation type="journal article" date="2019" name="Int. J. Syst. Evol. Microbiol.">
        <title>The Global Catalogue of Microorganisms (GCM) 10K type strain sequencing project: providing services to taxonomists for standard genome sequencing and annotation.</title>
        <authorList>
            <consortium name="The Broad Institute Genomics Platform"/>
            <consortium name="The Broad Institute Genome Sequencing Center for Infectious Disease"/>
            <person name="Wu L."/>
            <person name="Ma J."/>
        </authorList>
    </citation>
    <scope>NUCLEOTIDE SEQUENCE [LARGE SCALE GENOMIC DNA]</scope>
    <source>
        <strain evidence="9">JCM 3369</strain>
    </source>
</reference>